<dbReference type="PANTHER" id="PTHR43372:SF4">
    <property type="entry name" value="FATTY-ACID AMIDE HYDROLASE 2"/>
    <property type="match status" value="1"/>
</dbReference>
<reference evidence="2" key="1">
    <citation type="journal article" date="2015" name="Nature">
        <title>Complex archaea that bridge the gap between prokaryotes and eukaryotes.</title>
        <authorList>
            <person name="Spang A."/>
            <person name="Saw J.H."/>
            <person name="Jorgensen S.L."/>
            <person name="Zaremba-Niedzwiedzka K."/>
            <person name="Martijn J."/>
            <person name="Lind A.E."/>
            <person name="van Eijk R."/>
            <person name="Schleper C."/>
            <person name="Guy L."/>
            <person name="Ettema T.J."/>
        </authorList>
    </citation>
    <scope>NUCLEOTIDE SEQUENCE</scope>
</reference>
<dbReference type="SUPFAM" id="SSF75304">
    <property type="entry name" value="Amidase signature (AS) enzymes"/>
    <property type="match status" value="1"/>
</dbReference>
<dbReference type="InterPro" id="IPR036928">
    <property type="entry name" value="AS_sf"/>
</dbReference>
<dbReference type="Gene3D" id="3.90.1300.10">
    <property type="entry name" value="Amidase signature (AS) domain"/>
    <property type="match status" value="1"/>
</dbReference>
<dbReference type="Pfam" id="PF01425">
    <property type="entry name" value="Amidase"/>
    <property type="match status" value="1"/>
</dbReference>
<protein>
    <recommendedName>
        <fullName evidence="1">Amidase domain-containing protein</fullName>
    </recommendedName>
</protein>
<comment type="caution">
    <text evidence="2">The sequence shown here is derived from an EMBL/GenBank/DDBJ whole genome shotgun (WGS) entry which is preliminary data.</text>
</comment>
<dbReference type="EMBL" id="LAZR01051961">
    <property type="protein sequence ID" value="KKK84026.1"/>
    <property type="molecule type" value="Genomic_DNA"/>
</dbReference>
<gene>
    <name evidence="2" type="ORF">LCGC14_2787480</name>
</gene>
<dbReference type="InterPro" id="IPR052739">
    <property type="entry name" value="FAAH2"/>
</dbReference>
<evidence type="ECO:0000313" key="2">
    <source>
        <dbReference type="EMBL" id="KKK84026.1"/>
    </source>
</evidence>
<feature type="domain" description="Amidase" evidence="1">
    <location>
        <begin position="27"/>
        <end position="98"/>
    </location>
</feature>
<dbReference type="AlphaFoldDB" id="A0A0F9BI19"/>
<dbReference type="GO" id="GO:0012505">
    <property type="term" value="C:endomembrane system"/>
    <property type="evidence" value="ECO:0007669"/>
    <property type="project" value="TreeGrafter"/>
</dbReference>
<sequence length="98" mass="11069">MKREDICFIPAWEMKEKIKNQELSSQEITEIIIERIEKLNPIINAYCTPTFDLARELAKKADLSVKKGEKLGILHGIPISIKDNVDVKGIRTTCGSKA</sequence>
<proteinExistence type="predicted"/>
<name>A0A0F9BI19_9ZZZZ</name>
<dbReference type="InterPro" id="IPR023631">
    <property type="entry name" value="Amidase_dom"/>
</dbReference>
<evidence type="ECO:0000259" key="1">
    <source>
        <dbReference type="Pfam" id="PF01425"/>
    </source>
</evidence>
<feature type="non-terminal residue" evidence="2">
    <location>
        <position position="98"/>
    </location>
</feature>
<accession>A0A0F9BI19</accession>
<dbReference type="PANTHER" id="PTHR43372">
    <property type="entry name" value="FATTY-ACID AMIDE HYDROLASE"/>
    <property type="match status" value="1"/>
</dbReference>
<organism evidence="2">
    <name type="scientific">marine sediment metagenome</name>
    <dbReference type="NCBI Taxonomy" id="412755"/>
    <lineage>
        <taxon>unclassified sequences</taxon>
        <taxon>metagenomes</taxon>
        <taxon>ecological metagenomes</taxon>
    </lineage>
</organism>